<dbReference type="EMBL" id="CP045737">
    <property type="protein sequence ID" value="QGG41463.1"/>
    <property type="molecule type" value="Genomic_DNA"/>
</dbReference>
<name>A0A5Q2MIG8_9ACTN</name>
<keyword evidence="1" id="KW-0812">Transmembrane</keyword>
<evidence type="ECO:0000313" key="3">
    <source>
        <dbReference type="Proteomes" id="UP000392064"/>
    </source>
</evidence>
<feature type="transmembrane region" description="Helical" evidence="1">
    <location>
        <begin position="54"/>
        <end position="72"/>
    </location>
</feature>
<keyword evidence="1" id="KW-0472">Membrane</keyword>
<sequence>MPDRSQQNQQTRLLARVPIWLPAVLAAGVFFGGIVVSLVVAVTGHADGFPAKTFGAGSMLLSLVLAMSTVLVHRARRQSAAAVSGHPPHPSPGVND</sequence>
<reference evidence="2 3" key="1">
    <citation type="submission" date="2019-11" db="EMBL/GenBank/DDBJ databases">
        <authorList>
            <person name="Li J."/>
        </authorList>
    </citation>
    <scope>NUCLEOTIDE SEQUENCE [LARGE SCALE GENOMIC DNA]</scope>
    <source>
        <strain evidence="2 3">MF47</strain>
    </source>
</reference>
<evidence type="ECO:0000256" key="1">
    <source>
        <dbReference type="SAM" id="Phobius"/>
    </source>
</evidence>
<accession>A0A5Q2MIG8</accession>
<organism evidence="2 3">
    <name type="scientific">Aeromicrobium yanjiei</name>
    <dbReference type="NCBI Taxonomy" id="2662028"/>
    <lineage>
        <taxon>Bacteria</taxon>
        <taxon>Bacillati</taxon>
        <taxon>Actinomycetota</taxon>
        <taxon>Actinomycetes</taxon>
        <taxon>Propionibacteriales</taxon>
        <taxon>Nocardioidaceae</taxon>
        <taxon>Aeromicrobium</taxon>
    </lineage>
</organism>
<dbReference type="KEGG" id="aef:GEV26_08855"/>
<proteinExistence type="predicted"/>
<protein>
    <submittedName>
        <fullName evidence="2">Uncharacterized protein</fullName>
    </submittedName>
</protein>
<feature type="transmembrane region" description="Helical" evidence="1">
    <location>
        <begin position="20"/>
        <end position="42"/>
    </location>
</feature>
<dbReference type="Proteomes" id="UP000392064">
    <property type="component" value="Chromosome"/>
</dbReference>
<dbReference type="AlphaFoldDB" id="A0A5Q2MIG8"/>
<keyword evidence="1" id="KW-1133">Transmembrane helix</keyword>
<gene>
    <name evidence="2" type="ORF">GEV26_08855</name>
</gene>
<dbReference type="RefSeq" id="WP_153652731.1">
    <property type="nucleotide sequence ID" value="NZ_CP045737.1"/>
</dbReference>
<keyword evidence="3" id="KW-1185">Reference proteome</keyword>
<evidence type="ECO:0000313" key="2">
    <source>
        <dbReference type="EMBL" id="QGG41463.1"/>
    </source>
</evidence>